<evidence type="ECO:0000313" key="2">
    <source>
        <dbReference type="EMBL" id="GAA3037122.1"/>
    </source>
</evidence>
<dbReference type="Gene3D" id="1.10.260.40">
    <property type="entry name" value="lambda repressor-like DNA-binding domains"/>
    <property type="match status" value="1"/>
</dbReference>
<dbReference type="CDD" id="cd00093">
    <property type="entry name" value="HTH_XRE"/>
    <property type="match status" value="1"/>
</dbReference>
<dbReference type="SUPFAM" id="SSF47413">
    <property type="entry name" value="lambda repressor-like DNA-binding domains"/>
    <property type="match status" value="1"/>
</dbReference>
<dbReference type="InterPro" id="IPR001387">
    <property type="entry name" value="Cro/C1-type_HTH"/>
</dbReference>
<organism evidence="2 3">
    <name type="scientific">Streptomyces glomeratus</name>
    <dbReference type="NCBI Taxonomy" id="284452"/>
    <lineage>
        <taxon>Bacteria</taxon>
        <taxon>Bacillati</taxon>
        <taxon>Actinomycetota</taxon>
        <taxon>Actinomycetes</taxon>
        <taxon>Kitasatosporales</taxon>
        <taxon>Streptomycetaceae</taxon>
        <taxon>Streptomyces</taxon>
    </lineage>
</organism>
<sequence>MMTTVGQAGVIRKIPRIFEKISIDNIEIMTTGRIELGASGRAVAANVKRLRQARGWSLRALSEALDGVGRKLSQDAINKIENGAKPDAKQIRRVDVDDLVALAAVLRVNPSALLLPLTDDPAQTIELTGVGEVDAERAWDWVDGEMPIEDVKPGDPTGAILQFQLYARPSGRRMQLGVGDGDG</sequence>
<proteinExistence type="predicted"/>
<dbReference type="PROSITE" id="PS50943">
    <property type="entry name" value="HTH_CROC1"/>
    <property type="match status" value="1"/>
</dbReference>
<dbReference type="SMART" id="SM00530">
    <property type="entry name" value="HTH_XRE"/>
    <property type="match status" value="1"/>
</dbReference>
<dbReference type="EMBL" id="BAAAUF010000013">
    <property type="protein sequence ID" value="GAA3037122.1"/>
    <property type="molecule type" value="Genomic_DNA"/>
</dbReference>
<feature type="domain" description="HTH cro/C1-type" evidence="1">
    <location>
        <begin position="47"/>
        <end position="113"/>
    </location>
</feature>
<keyword evidence="3" id="KW-1185">Reference proteome</keyword>
<dbReference type="Proteomes" id="UP001501532">
    <property type="component" value="Unassembled WGS sequence"/>
</dbReference>
<accession>A0ABP6LA10</accession>
<evidence type="ECO:0000259" key="1">
    <source>
        <dbReference type="PROSITE" id="PS50943"/>
    </source>
</evidence>
<comment type="caution">
    <text evidence="2">The sequence shown here is derived from an EMBL/GenBank/DDBJ whole genome shotgun (WGS) entry which is preliminary data.</text>
</comment>
<protein>
    <recommendedName>
        <fullName evidence="1">HTH cro/C1-type domain-containing protein</fullName>
    </recommendedName>
</protein>
<reference evidence="3" key="1">
    <citation type="journal article" date="2019" name="Int. J. Syst. Evol. Microbiol.">
        <title>The Global Catalogue of Microorganisms (GCM) 10K type strain sequencing project: providing services to taxonomists for standard genome sequencing and annotation.</title>
        <authorList>
            <consortium name="The Broad Institute Genomics Platform"/>
            <consortium name="The Broad Institute Genome Sequencing Center for Infectious Disease"/>
            <person name="Wu L."/>
            <person name="Ma J."/>
        </authorList>
    </citation>
    <scope>NUCLEOTIDE SEQUENCE [LARGE SCALE GENOMIC DNA]</scope>
    <source>
        <strain evidence="3">JCM 9091</strain>
    </source>
</reference>
<dbReference type="Pfam" id="PF13560">
    <property type="entry name" value="HTH_31"/>
    <property type="match status" value="1"/>
</dbReference>
<gene>
    <name evidence="2" type="ORF">GCM10010448_19440</name>
</gene>
<name>A0ABP6LA10_9ACTN</name>
<dbReference type="InterPro" id="IPR010982">
    <property type="entry name" value="Lambda_DNA-bd_dom_sf"/>
</dbReference>
<evidence type="ECO:0000313" key="3">
    <source>
        <dbReference type="Proteomes" id="UP001501532"/>
    </source>
</evidence>
<dbReference type="RefSeq" id="WP_234513110.1">
    <property type="nucleotide sequence ID" value="NZ_BAAAUF010000013.1"/>
</dbReference>